<evidence type="ECO:0000256" key="15">
    <source>
        <dbReference type="ARBA" id="ARBA00036920"/>
    </source>
</evidence>
<dbReference type="GO" id="GO:0005789">
    <property type="term" value="C:endoplasmic reticulum membrane"/>
    <property type="evidence" value="ECO:0007669"/>
    <property type="project" value="UniProtKB-SubCell"/>
</dbReference>
<sequence length="1108" mass="127443">MMDIYFNLLFWIVLLLPSQSHAYCRNNTYILNVILLNDTTTEWNLDYITPAVDLGLKIVKKELENEGINITLNATYHIFTTDLYSTSGCVSSGCEGVEKLKYLHKNFLLGCAILGPSCTYATYQMLSLRSTFVPLISAGSFGLSCDFKQYLTRILLPARKLMYFFYEFWRFKSPSIKPDKWQSVYIYKKDNNSESCYWYINALDSPVSYFNSALNFKEILRTEEDINKYLKEQNRKSNVFIMCGSANDLKILQSNVKIPSDMVIILIDIFNQRHTKWTTEYIEQQMENVMVLTVPTSNFSKVSNNSQTIQLLEDDYAAGYLDGVILFGHILKRLFNSSTPMQHISFIDKFRSVSIPGRRASSQIILDNVGDRDLNLTLYYVSVSTNKYTKLLTFDTSTNATTVIDRHPSFTWKNNKLPSDVPGNDASQMPPYGGPHILTIAIFTLTIAVLLVLIVALLVFRKYRKENELQQKRWSHIPAEKILPLENNENCLVSLKLIRICTDTTKGGAVEELWETGGAEGIDDDKRRDLWPRLRRGKYDKKIIILKDLKHDGNFTEKQKIELNKLLQIDYYNLTKFYGTVKVDSMIYAVIEYCDRGSLRDVLNDKISYPDGTFMDWEFKISVMYDIAKGMSYLHSSKTEVHGRLKSTNCVVDSRMVVKITDFVGNSILSPKKDLWMSPEHLRQDGVSQKGDVYSYGIIAQEIILRKETFYTEKCHDPKGAGVKSSRDLLQKCLGECPFRPDLNFNTFEEWEIEVYVLVKNCWEEDPEKRPDFKKIESTLAKIFSNFHNQTNESYMDTLIRRLQLYSKNLEHLVEERTQLYKAERDRADRLNFMLLPGPVVKSLKESGRVEPEYFEEVTIYFSDIVGFTTICKYSTPMEVVDMLNDVYKNFDNILDHHDVYKVETIGDAYMVVSGLPNRNGNRHAVDISRMALDILTFMGSFELKHLPGLPVWIRIGIHSGPCAAGVVGIKMPRYCLFGDTVNTASRMESTGLPLRIHVSKSTVSILKRTDCGFQYEARGETYLKGKGTETTYWLTGEMEQKYNIPTPPSAENQQRLQSDFAEMIKESLKRREAEGFKDRQLTRVASYRSGTLEYLQLETSNPASTFL</sequence>
<dbReference type="PROSITE" id="PS00452">
    <property type="entry name" value="GUANYLATE_CYCLASE_1"/>
    <property type="match status" value="1"/>
</dbReference>
<reference evidence="22" key="1">
    <citation type="submission" date="2022-03" db="EMBL/GenBank/DDBJ databases">
        <authorList>
            <person name="Alioto T."/>
            <person name="Alioto T."/>
            <person name="Gomez Garrido J."/>
        </authorList>
    </citation>
    <scope>NUCLEOTIDE SEQUENCE</scope>
</reference>
<dbReference type="Pfam" id="PF07714">
    <property type="entry name" value="PK_Tyr_Ser-Thr"/>
    <property type="match status" value="1"/>
</dbReference>
<dbReference type="InterPro" id="IPR001054">
    <property type="entry name" value="A/G_cyclase"/>
</dbReference>
<dbReference type="Gene3D" id="3.30.70.1230">
    <property type="entry name" value="Nucleotide cyclase"/>
    <property type="match status" value="1"/>
</dbReference>
<evidence type="ECO:0000256" key="5">
    <source>
        <dbReference type="ARBA" id="ARBA00022729"/>
    </source>
</evidence>
<dbReference type="PANTHER" id="PTHR11920">
    <property type="entry name" value="GUANYLYL CYCLASE"/>
    <property type="match status" value="1"/>
</dbReference>
<comment type="subcellular location">
    <subcellularLocation>
        <location evidence="2">Cell membrane</location>
        <topology evidence="2">Single-pass type I membrane protein</topology>
    </subcellularLocation>
    <subcellularLocation>
        <location evidence="1">Endoplasmic reticulum membrane</location>
        <topology evidence="1">Single-pass type I membrane protein</topology>
    </subcellularLocation>
</comment>
<dbReference type="GO" id="GO:0004383">
    <property type="term" value="F:guanylate cyclase activity"/>
    <property type="evidence" value="ECO:0007669"/>
    <property type="project" value="UniProtKB-EC"/>
</dbReference>
<dbReference type="EMBL" id="OW240919">
    <property type="protein sequence ID" value="CAH2312199.1"/>
    <property type="molecule type" value="Genomic_DNA"/>
</dbReference>
<evidence type="ECO:0000256" key="2">
    <source>
        <dbReference type="ARBA" id="ARBA00004251"/>
    </source>
</evidence>
<dbReference type="InterPro" id="IPR028082">
    <property type="entry name" value="Peripla_BP_I"/>
</dbReference>
<dbReference type="PROSITE" id="PS50011">
    <property type="entry name" value="PROTEIN_KINASE_DOM"/>
    <property type="match status" value="1"/>
</dbReference>
<evidence type="ECO:0000256" key="19">
    <source>
        <dbReference type="SAM" id="SignalP"/>
    </source>
</evidence>
<keyword evidence="4 18" id="KW-0812">Transmembrane</keyword>
<feature type="transmembrane region" description="Helical" evidence="18">
    <location>
        <begin position="437"/>
        <end position="460"/>
    </location>
</feature>
<keyword evidence="14 17" id="KW-0141">cGMP biosynthesis</keyword>
<dbReference type="GO" id="GO:0004672">
    <property type="term" value="F:protein kinase activity"/>
    <property type="evidence" value="ECO:0007669"/>
    <property type="project" value="InterPro"/>
</dbReference>
<name>A0AAD1T0A5_PELCU</name>
<dbReference type="PROSITE" id="PS50125">
    <property type="entry name" value="GUANYLATE_CYCLASE_2"/>
    <property type="match status" value="1"/>
</dbReference>
<dbReference type="SUPFAM" id="SSF53822">
    <property type="entry name" value="Periplasmic binding protein-like I"/>
    <property type="match status" value="1"/>
</dbReference>
<keyword evidence="12" id="KW-0325">Glycoprotein</keyword>
<keyword evidence="3" id="KW-1003">Cell membrane</keyword>
<evidence type="ECO:0000256" key="8">
    <source>
        <dbReference type="ARBA" id="ARBA00022989"/>
    </source>
</evidence>
<dbReference type="GO" id="GO:0035556">
    <property type="term" value="P:intracellular signal transduction"/>
    <property type="evidence" value="ECO:0007669"/>
    <property type="project" value="InterPro"/>
</dbReference>
<evidence type="ECO:0000256" key="18">
    <source>
        <dbReference type="SAM" id="Phobius"/>
    </source>
</evidence>
<evidence type="ECO:0000256" key="10">
    <source>
        <dbReference type="ARBA" id="ARBA00023136"/>
    </source>
</evidence>
<dbReference type="InterPro" id="IPR029787">
    <property type="entry name" value="Nucleotide_cyclase"/>
</dbReference>
<accession>A0AAD1T0A5</accession>
<organism evidence="22 23">
    <name type="scientific">Pelobates cultripes</name>
    <name type="common">Western spadefoot toad</name>
    <dbReference type="NCBI Taxonomy" id="61616"/>
    <lineage>
        <taxon>Eukaryota</taxon>
        <taxon>Metazoa</taxon>
        <taxon>Chordata</taxon>
        <taxon>Craniata</taxon>
        <taxon>Vertebrata</taxon>
        <taxon>Euteleostomi</taxon>
        <taxon>Amphibia</taxon>
        <taxon>Batrachia</taxon>
        <taxon>Anura</taxon>
        <taxon>Pelobatoidea</taxon>
        <taxon>Pelobatidae</taxon>
        <taxon>Pelobates</taxon>
    </lineage>
</organism>
<keyword evidence="6" id="KW-0547">Nucleotide-binding</keyword>
<evidence type="ECO:0000256" key="13">
    <source>
        <dbReference type="ARBA" id="ARBA00023239"/>
    </source>
</evidence>
<dbReference type="InterPro" id="IPR011009">
    <property type="entry name" value="Kinase-like_dom_sf"/>
</dbReference>
<dbReference type="Proteomes" id="UP001295444">
    <property type="component" value="Chromosome 08"/>
</dbReference>
<dbReference type="GO" id="GO:0005886">
    <property type="term" value="C:plasma membrane"/>
    <property type="evidence" value="ECO:0007669"/>
    <property type="project" value="UniProtKB-SubCell"/>
</dbReference>
<keyword evidence="23" id="KW-1185">Reference proteome</keyword>
<keyword evidence="9" id="KW-0342">GTP-binding</keyword>
<dbReference type="InterPro" id="IPR018297">
    <property type="entry name" value="A/G_cyclase_CS"/>
</dbReference>
<comment type="catalytic activity">
    <reaction evidence="15">
        <text>GTP = 3',5'-cyclic GMP + diphosphate</text>
        <dbReference type="Rhea" id="RHEA:13665"/>
        <dbReference type="ChEBI" id="CHEBI:33019"/>
        <dbReference type="ChEBI" id="CHEBI:37565"/>
        <dbReference type="ChEBI" id="CHEBI:57746"/>
        <dbReference type="EC" id="4.6.1.2"/>
    </reaction>
    <physiologicalReaction direction="left-to-right" evidence="15">
        <dbReference type="Rhea" id="RHEA:13666"/>
    </physiologicalReaction>
</comment>
<keyword evidence="7" id="KW-0256">Endoplasmic reticulum</keyword>
<evidence type="ECO:0000313" key="23">
    <source>
        <dbReference type="Proteomes" id="UP001295444"/>
    </source>
</evidence>
<protein>
    <recommendedName>
        <fullName evidence="17">Guanylate cyclase</fullName>
        <ecNumber evidence="17">4.6.1.2</ecNumber>
    </recommendedName>
</protein>
<evidence type="ECO:0000313" key="22">
    <source>
        <dbReference type="EMBL" id="CAH2312199.1"/>
    </source>
</evidence>
<evidence type="ECO:0000256" key="14">
    <source>
        <dbReference type="ARBA" id="ARBA00023293"/>
    </source>
</evidence>
<feature type="chain" id="PRO_5041945056" description="Guanylate cyclase" evidence="19">
    <location>
        <begin position="23"/>
        <end position="1108"/>
    </location>
</feature>
<evidence type="ECO:0000256" key="11">
    <source>
        <dbReference type="ARBA" id="ARBA00023170"/>
    </source>
</evidence>
<evidence type="ECO:0000256" key="17">
    <source>
        <dbReference type="RuleBase" id="RU003431"/>
    </source>
</evidence>
<dbReference type="GO" id="GO:0004016">
    <property type="term" value="F:adenylate cyclase activity"/>
    <property type="evidence" value="ECO:0007669"/>
    <property type="project" value="TreeGrafter"/>
</dbReference>
<proteinExistence type="inferred from homology"/>
<evidence type="ECO:0000259" key="20">
    <source>
        <dbReference type="PROSITE" id="PS50011"/>
    </source>
</evidence>
<dbReference type="InterPro" id="IPR001245">
    <property type="entry name" value="Ser-Thr/Tyr_kinase_cat_dom"/>
</dbReference>
<dbReference type="InterPro" id="IPR050401">
    <property type="entry name" value="Cyclic_nucleotide_synthase"/>
</dbReference>
<evidence type="ECO:0000256" key="1">
    <source>
        <dbReference type="ARBA" id="ARBA00004115"/>
    </source>
</evidence>
<dbReference type="GO" id="GO:0005524">
    <property type="term" value="F:ATP binding"/>
    <property type="evidence" value="ECO:0007669"/>
    <property type="project" value="InterPro"/>
</dbReference>
<dbReference type="Gene3D" id="1.10.510.10">
    <property type="entry name" value="Transferase(Phosphotransferase) domain 1"/>
    <property type="match status" value="1"/>
</dbReference>
<dbReference type="FunFam" id="3.30.70.1230:FF:000015">
    <property type="entry name" value="Guanylate cyclase"/>
    <property type="match status" value="1"/>
</dbReference>
<dbReference type="AlphaFoldDB" id="A0AAD1T0A5"/>
<dbReference type="SUPFAM" id="SSF55073">
    <property type="entry name" value="Nucleotide cyclase"/>
    <property type="match status" value="1"/>
</dbReference>
<comment type="similarity">
    <text evidence="16">Belongs to the adenylyl cyclase class-4/guanylyl cyclase family.</text>
</comment>
<dbReference type="PANTHER" id="PTHR11920:SF347">
    <property type="entry name" value="GUANYLYL CYCLASE C"/>
    <property type="match status" value="1"/>
</dbReference>
<gene>
    <name evidence="22" type="ORF">PECUL_23A040507</name>
</gene>
<dbReference type="FunFam" id="1.10.510.10:FF:000364">
    <property type="entry name" value="Guanylate cyclase"/>
    <property type="match status" value="1"/>
</dbReference>
<keyword evidence="13 16" id="KW-0456">Lyase</keyword>
<feature type="domain" description="Guanylate cyclase" evidence="21">
    <location>
        <begin position="859"/>
        <end position="989"/>
    </location>
</feature>
<dbReference type="SUPFAM" id="SSF56112">
    <property type="entry name" value="Protein kinase-like (PK-like)"/>
    <property type="match status" value="1"/>
</dbReference>
<keyword evidence="11 22" id="KW-0675">Receptor</keyword>
<feature type="domain" description="Protein kinase" evidence="20">
    <location>
        <begin position="508"/>
        <end position="784"/>
    </location>
</feature>
<dbReference type="Pfam" id="PF00211">
    <property type="entry name" value="Guanylate_cyc"/>
    <property type="match status" value="1"/>
</dbReference>
<evidence type="ECO:0000256" key="3">
    <source>
        <dbReference type="ARBA" id="ARBA00022475"/>
    </source>
</evidence>
<evidence type="ECO:0000256" key="7">
    <source>
        <dbReference type="ARBA" id="ARBA00022824"/>
    </source>
</evidence>
<keyword evidence="10 18" id="KW-0472">Membrane</keyword>
<evidence type="ECO:0000256" key="16">
    <source>
        <dbReference type="RuleBase" id="RU000405"/>
    </source>
</evidence>
<dbReference type="InterPro" id="IPR000719">
    <property type="entry name" value="Prot_kinase_dom"/>
</dbReference>
<dbReference type="CDD" id="cd07302">
    <property type="entry name" value="CHD"/>
    <property type="match status" value="1"/>
</dbReference>
<evidence type="ECO:0000256" key="9">
    <source>
        <dbReference type="ARBA" id="ARBA00023134"/>
    </source>
</evidence>
<evidence type="ECO:0000256" key="4">
    <source>
        <dbReference type="ARBA" id="ARBA00022692"/>
    </source>
</evidence>
<keyword evidence="8 18" id="KW-1133">Transmembrane helix</keyword>
<evidence type="ECO:0000256" key="6">
    <source>
        <dbReference type="ARBA" id="ARBA00022741"/>
    </source>
</evidence>
<evidence type="ECO:0000259" key="21">
    <source>
        <dbReference type="PROSITE" id="PS50125"/>
    </source>
</evidence>
<dbReference type="Gene3D" id="3.40.50.2300">
    <property type="match status" value="1"/>
</dbReference>
<dbReference type="EC" id="4.6.1.2" evidence="17"/>
<feature type="signal peptide" evidence="19">
    <location>
        <begin position="1"/>
        <end position="22"/>
    </location>
</feature>
<dbReference type="SMART" id="SM00044">
    <property type="entry name" value="CYCc"/>
    <property type="match status" value="1"/>
</dbReference>
<dbReference type="FunFam" id="3.40.50.2300:FF:000185">
    <property type="entry name" value="Guanylate cyclase"/>
    <property type="match status" value="1"/>
</dbReference>
<evidence type="ECO:0000256" key="12">
    <source>
        <dbReference type="ARBA" id="ARBA00023180"/>
    </source>
</evidence>
<dbReference type="GO" id="GO:0007168">
    <property type="term" value="P:receptor guanylyl cyclase signaling pathway"/>
    <property type="evidence" value="ECO:0007669"/>
    <property type="project" value="TreeGrafter"/>
</dbReference>
<dbReference type="GO" id="GO:0005525">
    <property type="term" value="F:GTP binding"/>
    <property type="evidence" value="ECO:0007669"/>
    <property type="project" value="UniProtKB-KW"/>
</dbReference>
<dbReference type="GO" id="GO:0001653">
    <property type="term" value="F:peptide receptor activity"/>
    <property type="evidence" value="ECO:0007669"/>
    <property type="project" value="TreeGrafter"/>
</dbReference>
<keyword evidence="5 19" id="KW-0732">Signal</keyword>